<evidence type="ECO:0000313" key="2">
    <source>
        <dbReference type="Proteomes" id="UP000321083"/>
    </source>
</evidence>
<name>A0A5C6M5N9_9PLAN</name>
<protein>
    <submittedName>
        <fullName evidence="1">Uncharacterized protein</fullName>
    </submittedName>
</protein>
<sequence length="116" mass="12042">MSEWYRGFDVIAILSTDACALEDASIFKFGEDVLYGTFGDTDLSSDFADDHGGILPEQHENVGMVGEKGPAGLLCWRLGWKGSNRWGAAGVWGSGGSGHTATAGIAGGGLSDVCRG</sequence>
<proteinExistence type="predicted"/>
<reference evidence="1 2" key="2">
    <citation type="submission" date="2019-08" db="EMBL/GenBank/DDBJ databases">
        <authorList>
            <person name="Henke P."/>
        </authorList>
    </citation>
    <scope>NUCLEOTIDE SEQUENCE [LARGE SCALE GENOMIC DNA]</scope>
    <source>
        <strain evidence="1">Phe10_nw2017</strain>
    </source>
</reference>
<comment type="caution">
    <text evidence="1">The sequence shown here is derived from an EMBL/GenBank/DDBJ whole genome shotgun (WGS) entry which is preliminary data.</text>
</comment>
<reference evidence="1 2" key="1">
    <citation type="submission" date="2019-08" db="EMBL/GenBank/DDBJ databases">
        <title>100 year-old enigma solved: identification of Planctomyces bekefii, the type genus and species of the phylum Planctomycetes.</title>
        <authorList>
            <person name="Svetlana D.N."/>
            <person name="Overmann J."/>
        </authorList>
    </citation>
    <scope>NUCLEOTIDE SEQUENCE [LARGE SCALE GENOMIC DNA]</scope>
    <source>
        <strain evidence="1">Phe10_nw2017</strain>
    </source>
</reference>
<dbReference type="AlphaFoldDB" id="A0A5C6M5N9"/>
<dbReference type="EMBL" id="SRHE01000141">
    <property type="protein sequence ID" value="TWW09948.1"/>
    <property type="molecule type" value="Genomic_DNA"/>
</dbReference>
<gene>
    <name evidence="1" type="ORF">E3A20_09230</name>
</gene>
<keyword evidence="2" id="KW-1185">Reference proteome</keyword>
<dbReference type="Proteomes" id="UP000321083">
    <property type="component" value="Unassembled WGS sequence"/>
</dbReference>
<organism evidence="1 2">
    <name type="scientific">Planctomyces bekefii</name>
    <dbReference type="NCBI Taxonomy" id="1653850"/>
    <lineage>
        <taxon>Bacteria</taxon>
        <taxon>Pseudomonadati</taxon>
        <taxon>Planctomycetota</taxon>
        <taxon>Planctomycetia</taxon>
        <taxon>Planctomycetales</taxon>
        <taxon>Planctomycetaceae</taxon>
        <taxon>Planctomyces</taxon>
    </lineage>
</organism>
<evidence type="ECO:0000313" key="1">
    <source>
        <dbReference type="EMBL" id="TWW09948.1"/>
    </source>
</evidence>
<accession>A0A5C6M5N9</accession>